<evidence type="ECO:0008006" key="13">
    <source>
        <dbReference type="Google" id="ProtNLM"/>
    </source>
</evidence>
<keyword evidence="6 8" id="KW-0326">Glycosidase</keyword>
<evidence type="ECO:0000256" key="1">
    <source>
        <dbReference type="ARBA" id="ARBA00004191"/>
    </source>
</evidence>
<feature type="compositionally biased region" description="Polar residues" evidence="9">
    <location>
        <begin position="39"/>
        <end position="59"/>
    </location>
</feature>
<evidence type="ECO:0000256" key="7">
    <source>
        <dbReference type="ARBA" id="ARBA00023316"/>
    </source>
</evidence>
<name>A0A834G1K1_RHOSS</name>
<keyword evidence="3" id="KW-0134">Cell wall</keyword>
<feature type="region of interest" description="Disordered" evidence="9">
    <location>
        <begin position="37"/>
        <end position="469"/>
    </location>
</feature>
<gene>
    <name evidence="11" type="ORF">RHSIM_Rhsim12G0115400</name>
</gene>
<feature type="compositionally biased region" description="Pro residues" evidence="9">
    <location>
        <begin position="100"/>
        <end position="387"/>
    </location>
</feature>
<reference evidence="11" key="1">
    <citation type="submission" date="2019-11" db="EMBL/GenBank/DDBJ databases">
        <authorList>
            <person name="Liu Y."/>
            <person name="Hou J."/>
            <person name="Li T.-Q."/>
            <person name="Guan C.-H."/>
            <person name="Wu X."/>
            <person name="Wu H.-Z."/>
            <person name="Ling F."/>
            <person name="Zhang R."/>
            <person name="Shi X.-G."/>
            <person name="Ren J.-P."/>
            <person name="Chen E.-F."/>
            <person name="Sun J.-M."/>
        </authorList>
    </citation>
    <scope>NUCLEOTIDE SEQUENCE</scope>
    <source>
        <strain evidence="11">Adult_tree_wgs_1</strain>
        <tissue evidence="11">Leaves</tissue>
    </source>
</reference>
<comment type="similarity">
    <text evidence="2 8">Belongs to the glycosyl hydrolase 28 family.</text>
</comment>
<dbReference type="InterPro" id="IPR000743">
    <property type="entry name" value="Glyco_hydro_28"/>
</dbReference>
<dbReference type="PANTHER" id="PTHR31375">
    <property type="match status" value="1"/>
</dbReference>
<dbReference type="Gene3D" id="2.160.20.10">
    <property type="entry name" value="Single-stranded right-handed beta-helix, Pectin lyase-like"/>
    <property type="match status" value="1"/>
</dbReference>
<feature type="compositionally biased region" description="Pro residues" evidence="9">
    <location>
        <begin position="400"/>
        <end position="466"/>
    </location>
</feature>
<keyword evidence="7" id="KW-0961">Cell wall biogenesis/degradation</keyword>
<dbReference type="Proteomes" id="UP000626092">
    <property type="component" value="Unassembled WGS sequence"/>
</dbReference>
<protein>
    <recommendedName>
        <fullName evidence="13">Polygalacturonase</fullName>
    </recommendedName>
</protein>
<comment type="subcellular location">
    <subcellularLocation>
        <location evidence="1">Secreted</location>
        <location evidence="1">Cell wall</location>
    </subcellularLocation>
</comment>
<comment type="caution">
    <text evidence="11">The sequence shown here is derived from an EMBL/GenBank/DDBJ whole genome shotgun (WGS) entry which is preliminary data.</text>
</comment>
<evidence type="ECO:0000313" key="11">
    <source>
        <dbReference type="EMBL" id="KAF7123128.1"/>
    </source>
</evidence>
<dbReference type="EMBL" id="WJXA01000012">
    <property type="protein sequence ID" value="KAF7123128.1"/>
    <property type="molecule type" value="Genomic_DNA"/>
</dbReference>
<accession>A0A834G1K1</accession>
<evidence type="ECO:0000256" key="3">
    <source>
        <dbReference type="ARBA" id="ARBA00022512"/>
    </source>
</evidence>
<keyword evidence="10" id="KW-0732">Signal</keyword>
<evidence type="ECO:0000256" key="9">
    <source>
        <dbReference type="SAM" id="MobiDB-lite"/>
    </source>
</evidence>
<evidence type="ECO:0000256" key="8">
    <source>
        <dbReference type="RuleBase" id="RU361169"/>
    </source>
</evidence>
<keyword evidence="5 8" id="KW-0378">Hydrolase</keyword>
<dbReference type="GO" id="GO:0005975">
    <property type="term" value="P:carbohydrate metabolic process"/>
    <property type="evidence" value="ECO:0007669"/>
    <property type="project" value="InterPro"/>
</dbReference>
<feature type="chain" id="PRO_5032301646" description="Polygalacturonase" evidence="10">
    <location>
        <begin position="30"/>
        <end position="813"/>
    </location>
</feature>
<keyword evidence="12" id="KW-1185">Reference proteome</keyword>
<dbReference type="InterPro" id="IPR011050">
    <property type="entry name" value="Pectin_lyase_fold/virulence"/>
</dbReference>
<dbReference type="OrthoDB" id="187139at2759"/>
<sequence length="813" mass="85929">MMEHNFRSLMFMLFIFCLIWSSHMHSCSARRGKHWRQRGGSSASLYNKNGTSHGSSHHQSNVDKMISPPPPKRKVPPPRKAPLSPPYSSRLPHPRAHKTPPLPSPNAPLPRPYPNKPPSPNVPSPPPPPSPSTPLPPPYPYRSQPPPPPSPNTPPIPPYPNTPLPPAPPPSPNAPPPPPSSNAPPPPSYPNTPPLPPPSSNAPAPPPYPNAPPPPPPPPSPNAPPPPPSPNAPPPPPSPNAPPPPSYPNTQPLPPPSPNAPPPPSYPITPPLPPPSSNAPAPPPYPNAPPPPPPSPNAPPPPPSLNAPPPPSYPNTPPLPPPSPNAPPPPSYPYTPPLPPPSSNAPAPAPPPYPNAPPPPSPNAPPPPQCRNAPLPPPFFNTPPPPQFLNAPPLTYTITPPRPPPPPSLNAPPPCPPPAAPPPPTPPPPPSPKPTSPPKTPPPSRKSTPPPKAPPPSPKAPPPPVPKTSAVFDVLKFGAKGDGASDDTKAFQSAWAAACKVEASTITVPSKFTFLVGPISFAGPNCQPNIVFQISSSLGWKMPTTKPTAFRFYGSSNVIVKGITIQNSPLCHLKFDNCIGVSVFNMSISSPGDSPNTDGIHLQNSQNVLIRNTNLACGDDCVSIQTGCSNVYIHNVNCGPGHGISIGGLGKDKTKACVSNITVRNINMRNTMTGVRIKTWQGGSGSVQGVLFSNIQVSEVEIPIVIDQYYCDSRKCKNQTYAVALSDITYEKISGTYTVQPAYLACSDSIPCVDVILSDINLSQLQEKYHMDDAFCWKTFGELKAPVEPPIGCIHDGEQSRNWNKKDQYSCQA</sequence>
<dbReference type="GO" id="GO:0004650">
    <property type="term" value="F:polygalacturonase activity"/>
    <property type="evidence" value="ECO:0007669"/>
    <property type="project" value="InterPro"/>
</dbReference>
<dbReference type="InterPro" id="IPR006626">
    <property type="entry name" value="PbH1"/>
</dbReference>
<dbReference type="SMART" id="SM00710">
    <property type="entry name" value="PbH1"/>
    <property type="match status" value="5"/>
</dbReference>
<evidence type="ECO:0000313" key="12">
    <source>
        <dbReference type="Proteomes" id="UP000626092"/>
    </source>
</evidence>
<proteinExistence type="inferred from homology"/>
<dbReference type="GO" id="GO:0071555">
    <property type="term" value="P:cell wall organization"/>
    <property type="evidence" value="ECO:0007669"/>
    <property type="project" value="UniProtKB-KW"/>
</dbReference>
<evidence type="ECO:0000256" key="2">
    <source>
        <dbReference type="ARBA" id="ARBA00008834"/>
    </source>
</evidence>
<organism evidence="11 12">
    <name type="scientific">Rhododendron simsii</name>
    <name type="common">Sims's rhododendron</name>
    <dbReference type="NCBI Taxonomy" id="118357"/>
    <lineage>
        <taxon>Eukaryota</taxon>
        <taxon>Viridiplantae</taxon>
        <taxon>Streptophyta</taxon>
        <taxon>Embryophyta</taxon>
        <taxon>Tracheophyta</taxon>
        <taxon>Spermatophyta</taxon>
        <taxon>Magnoliopsida</taxon>
        <taxon>eudicotyledons</taxon>
        <taxon>Gunneridae</taxon>
        <taxon>Pentapetalae</taxon>
        <taxon>asterids</taxon>
        <taxon>Ericales</taxon>
        <taxon>Ericaceae</taxon>
        <taxon>Ericoideae</taxon>
        <taxon>Rhodoreae</taxon>
        <taxon>Rhododendron</taxon>
    </lineage>
</organism>
<evidence type="ECO:0000256" key="6">
    <source>
        <dbReference type="ARBA" id="ARBA00023295"/>
    </source>
</evidence>
<dbReference type="AlphaFoldDB" id="A0A834G1K1"/>
<dbReference type="InterPro" id="IPR012334">
    <property type="entry name" value="Pectin_lyas_fold"/>
</dbReference>
<evidence type="ECO:0000256" key="5">
    <source>
        <dbReference type="ARBA" id="ARBA00022801"/>
    </source>
</evidence>
<evidence type="ECO:0000256" key="4">
    <source>
        <dbReference type="ARBA" id="ARBA00022525"/>
    </source>
</evidence>
<feature type="signal peptide" evidence="10">
    <location>
        <begin position="1"/>
        <end position="29"/>
    </location>
</feature>
<keyword evidence="4" id="KW-0964">Secreted</keyword>
<dbReference type="SUPFAM" id="SSF51126">
    <property type="entry name" value="Pectin lyase-like"/>
    <property type="match status" value="1"/>
</dbReference>
<dbReference type="Pfam" id="PF00295">
    <property type="entry name" value="Glyco_hydro_28"/>
    <property type="match status" value="1"/>
</dbReference>
<evidence type="ECO:0000256" key="10">
    <source>
        <dbReference type="SAM" id="SignalP"/>
    </source>
</evidence>